<dbReference type="EMBL" id="JBBJBU010000006">
    <property type="protein sequence ID" value="KAK7205045.1"/>
    <property type="molecule type" value="Genomic_DNA"/>
</dbReference>
<reference evidence="8 9" key="1">
    <citation type="submission" date="2024-03" db="EMBL/GenBank/DDBJ databases">
        <title>Genome-scale model development and genomic sequencing of the oleaginous clade Lipomyces.</title>
        <authorList>
            <consortium name="Lawrence Berkeley National Laboratory"/>
            <person name="Czajka J.J."/>
            <person name="Han Y."/>
            <person name="Kim J."/>
            <person name="Mondo S.J."/>
            <person name="Hofstad B.A."/>
            <person name="Robles A."/>
            <person name="Haridas S."/>
            <person name="Riley R."/>
            <person name="LaButti K."/>
            <person name="Pangilinan J."/>
            <person name="Andreopoulos W."/>
            <person name="Lipzen A."/>
            <person name="Yan J."/>
            <person name="Wang M."/>
            <person name="Ng V."/>
            <person name="Grigoriev I.V."/>
            <person name="Spatafora J.W."/>
            <person name="Magnuson J.K."/>
            <person name="Baker S.E."/>
            <person name="Pomraning K.R."/>
        </authorList>
    </citation>
    <scope>NUCLEOTIDE SEQUENCE [LARGE SCALE GENOMIC DNA]</scope>
    <source>
        <strain evidence="8 9">Phaff 52-87</strain>
    </source>
</reference>
<evidence type="ECO:0000256" key="2">
    <source>
        <dbReference type="ARBA" id="ARBA00006816"/>
    </source>
</evidence>
<evidence type="ECO:0000256" key="1">
    <source>
        <dbReference type="ARBA" id="ARBA00004010"/>
    </source>
</evidence>
<feature type="signal peptide" evidence="5">
    <location>
        <begin position="1"/>
        <end position="20"/>
    </location>
</feature>
<feature type="compositionally biased region" description="Acidic residues" evidence="4">
    <location>
        <begin position="263"/>
        <end position="272"/>
    </location>
</feature>
<dbReference type="PANTHER" id="PTHR28154:SF1">
    <property type="entry name" value="CELL WALL SYNTHESIS PROTEIN KNH1-RELATED"/>
    <property type="match status" value="1"/>
</dbReference>
<proteinExistence type="inferred from homology"/>
<dbReference type="InterPro" id="IPR045328">
    <property type="entry name" value="Kre9/Knh1"/>
</dbReference>
<protein>
    <submittedName>
        <fullName evidence="8">Glycoprotein</fullName>
    </submittedName>
</protein>
<evidence type="ECO:0000313" key="9">
    <source>
        <dbReference type="Proteomes" id="UP001498771"/>
    </source>
</evidence>
<dbReference type="GeneID" id="90035374"/>
<accession>A0ABR1F5D1</accession>
<dbReference type="InterPro" id="IPR008659">
    <property type="entry name" value="Kre9/Knh1_C"/>
</dbReference>
<dbReference type="Pfam" id="PF05390">
    <property type="entry name" value="Kre9_KNH1_C"/>
    <property type="match status" value="1"/>
</dbReference>
<organism evidence="8 9">
    <name type="scientific">Myxozyma melibiosi</name>
    <dbReference type="NCBI Taxonomy" id="54550"/>
    <lineage>
        <taxon>Eukaryota</taxon>
        <taxon>Fungi</taxon>
        <taxon>Dikarya</taxon>
        <taxon>Ascomycota</taxon>
        <taxon>Saccharomycotina</taxon>
        <taxon>Lipomycetes</taxon>
        <taxon>Lipomycetales</taxon>
        <taxon>Lipomycetaceae</taxon>
        <taxon>Myxozyma</taxon>
    </lineage>
</organism>
<gene>
    <name evidence="8" type="ORF">BZA70DRAFT_169573</name>
</gene>
<comment type="function">
    <text evidence="1">Involved in cell wall beta(1-&gt;6) glucan synthesis.</text>
</comment>
<feature type="region of interest" description="Disordered" evidence="4">
    <location>
        <begin position="239"/>
        <end position="272"/>
    </location>
</feature>
<dbReference type="Pfam" id="PF10342">
    <property type="entry name" value="Kre9_KNH"/>
    <property type="match status" value="1"/>
</dbReference>
<dbReference type="PANTHER" id="PTHR28154">
    <property type="entry name" value="CELL WALL SYNTHESIS PROTEIN KNH1-RELATED"/>
    <property type="match status" value="1"/>
</dbReference>
<evidence type="ECO:0000256" key="4">
    <source>
        <dbReference type="SAM" id="MobiDB-lite"/>
    </source>
</evidence>
<feature type="domain" description="Yeast cell wall synthesis Kre9/Knh1-like N-terminal" evidence="7">
    <location>
        <begin position="26"/>
        <end position="127"/>
    </location>
</feature>
<evidence type="ECO:0000259" key="7">
    <source>
        <dbReference type="Pfam" id="PF10342"/>
    </source>
</evidence>
<keyword evidence="9" id="KW-1185">Reference proteome</keyword>
<comment type="caution">
    <text evidence="8">The sequence shown here is derived from an EMBL/GenBank/DDBJ whole genome shotgun (WGS) entry which is preliminary data.</text>
</comment>
<evidence type="ECO:0000259" key="6">
    <source>
        <dbReference type="Pfam" id="PF05390"/>
    </source>
</evidence>
<evidence type="ECO:0000256" key="3">
    <source>
        <dbReference type="ARBA" id="ARBA00022729"/>
    </source>
</evidence>
<name>A0ABR1F5D1_9ASCO</name>
<evidence type="ECO:0000256" key="5">
    <source>
        <dbReference type="SAM" id="SignalP"/>
    </source>
</evidence>
<dbReference type="InterPro" id="IPR018466">
    <property type="entry name" value="Kre9/Knh1-like_N"/>
</dbReference>
<sequence length="272" mass="28593">MASPLSSLLILALFIVHALAAMKFTSPEAGDSFDVSDGVEIKWKDNGDDPALDTLTSVTILLCTGSNSNINCFLSLAASVALSTLDDSYAATISQSAAASGSFYFQLTSLVNGGPGYVISYTPRFTLTGMSGTVEPSDGGDTDPPDTVYVEGSTTSGAATGTAITNSFDVPYIDQATWLTKYAPMQTQPGSTVTATGTKPLYSATSWTAFTTFAASASQVTTLTQGWDYTLTSLVNEAPTAASPSDNGGSHQKLKKLKKRWDDYEEDEEIVE</sequence>
<dbReference type="Proteomes" id="UP001498771">
    <property type="component" value="Unassembled WGS sequence"/>
</dbReference>
<keyword evidence="3 5" id="KW-0732">Signal</keyword>
<dbReference type="RefSeq" id="XP_064768078.1">
    <property type="nucleotide sequence ID" value="XM_064909862.1"/>
</dbReference>
<evidence type="ECO:0000313" key="8">
    <source>
        <dbReference type="EMBL" id="KAK7205045.1"/>
    </source>
</evidence>
<feature type="chain" id="PRO_5045556455" evidence="5">
    <location>
        <begin position="21"/>
        <end position="272"/>
    </location>
</feature>
<comment type="similarity">
    <text evidence="2">Belongs to the KRE9/KNH1 family.</text>
</comment>
<feature type="domain" description="Yeast cell wall synthesis Kre9/Knh1 C-terminal" evidence="6">
    <location>
        <begin position="166"/>
        <end position="259"/>
    </location>
</feature>